<name>A0A9P1C984_9DINO</name>
<reference evidence="2" key="1">
    <citation type="submission" date="2022-10" db="EMBL/GenBank/DDBJ databases">
        <authorList>
            <person name="Chen Y."/>
            <person name="Dougan E. K."/>
            <person name="Chan C."/>
            <person name="Rhodes N."/>
            <person name="Thang M."/>
        </authorList>
    </citation>
    <scope>NUCLEOTIDE SEQUENCE</scope>
</reference>
<dbReference type="GO" id="GO:0008168">
    <property type="term" value="F:methyltransferase activity"/>
    <property type="evidence" value="ECO:0007669"/>
    <property type="project" value="UniProtKB-KW"/>
</dbReference>
<comment type="caution">
    <text evidence="2">The sequence shown here is derived from an EMBL/GenBank/DDBJ whole genome shotgun (WGS) entry which is preliminary data.</text>
</comment>
<reference evidence="3" key="2">
    <citation type="submission" date="2024-04" db="EMBL/GenBank/DDBJ databases">
        <authorList>
            <person name="Chen Y."/>
            <person name="Shah S."/>
            <person name="Dougan E. K."/>
            <person name="Thang M."/>
            <person name="Chan C."/>
        </authorList>
    </citation>
    <scope>NUCLEOTIDE SEQUENCE [LARGE SCALE GENOMIC DNA]</scope>
</reference>
<evidence type="ECO:0000313" key="4">
    <source>
        <dbReference type="EMBL" id="CAL4774717.1"/>
    </source>
</evidence>
<feature type="compositionally biased region" description="Basic and acidic residues" evidence="1">
    <location>
        <begin position="27"/>
        <end position="47"/>
    </location>
</feature>
<feature type="region of interest" description="Disordered" evidence="1">
    <location>
        <begin position="1"/>
        <end position="49"/>
    </location>
</feature>
<gene>
    <name evidence="2" type="ORF">C1SCF055_LOCUS14679</name>
</gene>
<keyword evidence="5" id="KW-1185">Reference proteome</keyword>
<dbReference type="EMBL" id="CAMXCT010001163">
    <property type="protein sequence ID" value="CAI3987405.1"/>
    <property type="molecule type" value="Genomic_DNA"/>
</dbReference>
<dbReference type="GO" id="GO:0032259">
    <property type="term" value="P:methylation"/>
    <property type="evidence" value="ECO:0007669"/>
    <property type="project" value="UniProtKB-KW"/>
</dbReference>
<organism evidence="2">
    <name type="scientific">Cladocopium goreaui</name>
    <dbReference type="NCBI Taxonomy" id="2562237"/>
    <lineage>
        <taxon>Eukaryota</taxon>
        <taxon>Sar</taxon>
        <taxon>Alveolata</taxon>
        <taxon>Dinophyceae</taxon>
        <taxon>Suessiales</taxon>
        <taxon>Symbiodiniaceae</taxon>
        <taxon>Cladocopium</taxon>
    </lineage>
</organism>
<dbReference type="OrthoDB" id="447965at2759"/>
<protein>
    <submittedName>
        <fullName evidence="4">Methyltransferase small domain-containing protein</fullName>
    </submittedName>
</protein>
<dbReference type="EMBL" id="CAMXCT030001163">
    <property type="protein sequence ID" value="CAL4774717.1"/>
    <property type="molecule type" value="Genomic_DNA"/>
</dbReference>
<feature type="compositionally biased region" description="Low complexity" evidence="1">
    <location>
        <begin position="8"/>
        <end position="20"/>
    </location>
</feature>
<evidence type="ECO:0000313" key="2">
    <source>
        <dbReference type="EMBL" id="CAI3987405.1"/>
    </source>
</evidence>
<sequence>MAPKRQGARAAARAAATASKTKSKLVKALDKKTQNEQKHQAKKESRVSGHFQKAMNTFFERTIQEDRQFVLKMISENDPWIPRLAALFRSGAMKQLLETGTLLPEIEVDAGEQGGSWKGKIYKILGLPLEAKLRMIRPFVKLNMEDEQDAGGPWLDLVMKYLFHMDERTPLPKHPEIRKYQVLEAFAKCRVEHLGGNRLQDVALDFGKKENLTFFHLDEACGSLLHCDFLNLQARLPEIRGGDTKWELSNVYDPNCEAQCVQDPAVVFKCSSFFGDLSTVDTNRWNYDADLFMPKSAQASSMSSPAKKAMSFAVSQQGRHVLHSMLILRWQQHVGKSAVAVAVALGYAHLLVQRPMAAAAQRTSDDCKPSGFRARDFPELLEDASFFVLDDMADSQLLLWPPESLDEEIPFFLLSILVGVMRERGIAVPALAPELQ</sequence>
<dbReference type="AlphaFoldDB" id="A0A9P1C984"/>
<keyword evidence="4" id="KW-0808">Transferase</keyword>
<dbReference type="EMBL" id="CAMXCT020001163">
    <property type="protein sequence ID" value="CAL1140780.1"/>
    <property type="molecule type" value="Genomic_DNA"/>
</dbReference>
<evidence type="ECO:0000313" key="3">
    <source>
        <dbReference type="EMBL" id="CAL1140780.1"/>
    </source>
</evidence>
<proteinExistence type="predicted"/>
<evidence type="ECO:0000256" key="1">
    <source>
        <dbReference type="SAM" id="MobiDB-lite"/>
    </source>
</evidence>
<evidence type="ECO:0000313" key="5">
    <source>
        <dbReference type="Proteomes" id="UP001152797"/>
    </source>
</evidence>
<keyword evidence="4" id="KW-0489">Methyltransferase</keyword>
<dbReference type="Proteomes" id="UP001152797">
    <property type="component" value="Unassembled WGS sequence"/>
</dbReference>
<accession>A0A9P1C984</accession>